<evidence type="ECO:0000256" key="1">
    <source>
        <dbReference type="ARBA" id="ARBA00001946"/>
    </source>
</evidence>
<dbReference type="GO" id="GO:0005737">
    <property type="term" value="C:cytoplasm"/>
    <property type="evidence" value="ECO:0007669"/>
    <property type="project" value="TreeGrafter"/>
</dbReference>
<keyword evidence="3" id="KW-0378">Hydrolase</keyword>
<dbReference type="SUPFAM" id="SSF55811">
    <property type="entry name" value="Nudix"/>
    <property type="match status" value="1"/>
</dbReference>
<feature type="domain" description="Nudix hydrolase" evidence="5">
    <location>
        <begin position="99"/>
        <end position="230"/>
    </location>
</feature>
<dbReference type="GO" id="GO:0046872">
    <property type="term" value="F:metal ion binding"/>
    <property type="evidence" value="ECO:0007669"/>
    <property type="project" value="UniProtKB-KW"/>
</dbReference>
<dbReference type="AlphaFoldDB" id="S3CQE2"/>
<comment type="cofactor">
    <cofactor evidence="1">
        <name>Mg(2+)</name>
        <dbReference type="ChEBI" id="CHEBI:18420"/>
    </cofactor>
</comment>
<proteinExistence type="predicted"/>
<dbReference type="InterPro" id="IPR047198">
    <property type="entry name" value="DDP-like_NUDIX"/>
</dbReference>
<evidence type="ECO:0000256" key="2">
    <source>
        <dbReference type="ARBA" id="ARBA00022723"/>
    </source>
</evidence>
<sequence>MRRLQIRNANSESLRRIHRPNHVLTPPNDGALNLSPDPAKHIFASRPSNKELLSTNTFIVRHPNLAQDAPALVQHCGIMTNRPMESRVGRAKQRYSDDGERLVAGVVPLNSAKTHVLLIQSTRRSGWVMPKGGWETDESCMDAAQREAWEEAGISCKIDYDLGTIEETRTPKQMSKDAPKALYQFFEVTVTTEHEEWPEKHKRNRQWATFKEAESALNGRPELIEALKRSTISR</sequence>
<keyword evidence="4" id="KW-0460">Magnesium</keyword>
<accession>S3CQE2</accession>
<dbReference type="PROSITE" id="PS00893">
    <property type="entry name" value="NUDIX_BOX"/>
    <property type="match status" value="1"/>
</dbReference>
<gene>
    <name evidence="6" type="ORF">GLAREA_03234</name>
</gene>
<dbReference type="InterPro" id="IPR000086">
    <property type="entry name" value="NUDIX_hydrolase_dom"/>
</dbReference>
<dbReference type="OMA" id="ESDESCQ"/>
<dbReference type="OrthoDB" id="2011998at2759"/>
<dbReference type="GO" id="GO:0005634">
    <property type="term" value="C:nucleus"/>
    <property type="evidence" value="ECO:0007669"/>
    <property type="project" value="TreeGrafter"/>
</dbReference>
<reference evidence="6 7" key="1">
    <citation type="journal article" date="2013" name="BMC Genomics">
        <title>Genomics-driven discovery of the pneumocandin biosynthetic gene cluster in the fungus Glarea lozoyensis.</title>
        <authorList>
            <person name="Chen L."/>
            <person name="Yue Q."/>
            <person name="Zhang X."/>
            <person name="Xiang M."/>
            <person name="Wang C."/>
            <person name="Li S."/>
            <person name="Che Y."/>
            <person name="Ortiz-Lopez F.J."/>
            <person name="Bills G.F."/>
            <person name="Liu X."/>
            <person name="An Z."/>
        </authorList>
    </citation>
    <scope>NUCLEOTIDE SEQUENCE [LARGE SCALE GENOMIC DNA]</scope>
    <source>
        <strain evidence="7">ATCC 20868 / MF5171</strain>
    </source>
</reference>
<dbReference type="HOGENOM" id="CLU_1185111_0_0_1"/>
<dbReference type="GeneID" id="19462289"/>
<evidence type="ECO:0000256" key="4">
    <source>
        <dbReference type="ARBA" id="ARBA00022842"/>
    </source>
</evidence>
<dbReference type="InterPro" id="IPR015797">
    <property type="entry name" value="NUDIX_hydrolase-like_dom_sf"/>
</dbReference>
<dbReference type="EMBL" id="KE145370">
    <property type="protein sequence ID" value="EPE27319.1"/>
    <property type="molecule type" value="Genomic_DNA"/>
</dbReference>
<dbReference type="GO" id="GO:0008486">
    <property type="term" value="F:diphosphoinositol-polyphosphate diphosphatase activity"/>
    <property type="evidence" value="ECO:0007669"/>
    <property type="project" value="TreeGrafter"/>
</dbReference>
<dbReference type="Proteomes" id="UP000016922">
    <property type="component" value="Unassembled WGS sequence"/>
</dbReference>
<evidence type="ECO:0000256" key="3">
    <source>
        <dbReference type="ARBA" id="ARBA00022801"/>
    </source>
</evidence>
<name>S3CQE2_GLAL2</name>
<dbReference type="PROSITE" id="PS51462">
    <property type="entry name" value="NUDIX"/>
    <property type="match status" value="1"/>
</dbReference>
<dbReference type="GO" id="GO:1901911">
    <property type="term" value="P:adenosine 5'-(hexahydrogen pentaphosphate) catabolic process"/>
    <property type="evidence" value="ECO:0007669"/>
    <property type="project" value="TreeGrafter"/>
</dbReference>
<keyword evidence="2" id="KW-0479">Metal-binding</keyword>
<dbReference type="STRING" id="1116229.S3CQE2"/>
<dbReference type="GO" id="GO:1901909">
    <property type="term" value="P:diadenosine hexaphosphate catabolic process"/>
    <property type="evidence" value="ECO:0007669"/>
    <property type="project" value="TreeGrafter"/>
</dbReference>
<keyword evidence="7" id="KW-1185">Reference proteome</keyword>
<dbReference type="InterPro" id="IPR020084">
    <property type="entry name" value="NUDIX_hydrolase_CS"/>
</dbReference>
<dbReference type="PANTHER" id="PTHR12629">
    <property type="entry name" value="DIPHOSPHOINOSITOL POLYPHOSPHATE PHOSPHOHYDROLASE"/>
    <property type="match status" value="1"/>
</dbReference>
<dbReference type="GO" id="GO:1901907">
    <property type="term" value="P:diadenosine pentaphosphate catabolic process"/>
    <property type="evidence" value="ECO:0007669"/>
    <property type="project" value="TreeGrafter"/>
</dbReference>
<dbReference type="RefSeq" id="XP_008086509.1">
    <property type="nucleotide sequence ID" value="XM_008088318.1"/>
</dbReference>
<evidence type="ECO:0000313" key="6">
    <source>
        <dbReference type="EMBL" id="EPE27319.1"/>
    </source>
</evidence>
<dbReference type="Pfam" id="PF00293">
    <property type="entry name" value="NUDIX"/>
    <property type="match status" value="1"/>
</dbReference>
<dbReference type="eggNOG" id="KOG2839">
    <property type="taxonomic scope" value="Eukaryota"/>
</dbReference>
<protein>
    <submittedName>
        <fullName evidence="6">Nudix</fullName>
    </submittedName>
</protein>
<evidence type="ECO:0000313" key="7">
    <source>
        <dbReference type="Proteomes" id="UP000016922"/>
    </source>
</evidence>
<dbReference type="GO" id="GO:0071543">
    <property type="term" value="P:diphosphoinositol polyphosphate metabolic process"/>
    <property type="evidence" value="ECO:0007669"/>
    <property type="project" value="TreeGrafter"/>
</dbReference>
<organism evidence="6 7">
    <name type="scientific">Glarea lozoyensis (strain ATCC 20868 / MF5171)</name>
    <dbReference type="NCBI Taxonomy" id="1116229"/>
    <lineage>
        <taxon>Eukaryota</taxon>
        <taxon>Fungi</taxon>
        <taxon>Dikarya</taxon>
        <taxon>Ascomycota</taxon>
        <taxon>Pezizomycotina</taxon>
        <taxon>Leotiomycetes</taxon>
        <taxon>Helotiales</taxon>
        <taxon>Helotiaceae</taxon>
        <taxon>Glarea</taxon>
    </lineage>
</organism>
<evidence type="ECO:0000259" key="5">
    <source>
        <dbReference type="PROSITE" id="PS51462"/>
    </source>
</evidence>
<dbReference type="GO" id="GO:0034431">
    <property type="term" value="F:bis(5'-adenosyl)-hexaphosphatase activity"/>
    <property type="evidence" value="ECO:0007669"/>
    <property type="project" value="TreeGrafter"/>
</dbReference>
<dbReference type="GO" id="GO:0000298">
    <property type="term" value="F:endopolyphosphatase activity"/>
    <property type="evidence" value="ECO:0007669"/>
    <property type="project" value="TreeGrafter"/>
</dbReference>
<dbReference type="KEGG" id="glz:GLAREA_03234"/>
<dbReference type="PANTHER" id="PTHR12629:SF0">
    <property type="entry name" value="DIPHOSPHOINOSITOL-POLYPHOSPHATE DIPHOSPHATASE"/>
    <property type="match status" value="1"/>
</dbReference>
<dbReference type="Gene3D" id="3.90.79.10">
    <property type="entry name" value="Nucleoside Triphosphate Pyrophosphohydrolase"/>
    <property type="match status" value="1"/>
</dbReference>
<dbReference type="GO" id="GO:0034432">
    <property type="term" value="F:bis(5'-adenosyl)-pentaphosphatase activity"/>
    <property type="evidence" value="ECO:0007669"/>
    <property type="project" value="TreeGrafter"/>
</dbReference>
<dbReference type="CDD" id="cd04666">
    <property type="entry name" value="NUDIX_DIPP2_like_Nudt4"/>
    <property type="match status" value="1"/>
</dbReference>